<reference evidence="1 2" key="1">
    <citation type="submission" date="2015-03" db="EMBL/GenBank/DDBJ databases">
        <title>Genomics and transcriptomics of the oil-accumulating basidiomycete yeast T. oleaginosus allow insights into substrate utilization and the diverse evolutionary trajectories of mating systems in fungi.</title>
        <authorList>
            <consortium name="DOE Joint Genome Institute"/>
            <person name="Kourist R."/>
            <person name="Kracht O."/>
            <person name="Bracharz F."/>
            <person name="Lipzen A."/>
            <person name="Nolan M."/>
            <person name="Ohm R."/>
            <person name="Grigoriev I."/>
            <person name="Sun S."/>
            <person name="Heitman J."/>
            <person name="Bruck T."/>
            <person name="Nowrousian M."/>
        </authorList>
    </citation>
    <scope>NUCLEOTIDE SEQUENCE [LARGE SCALE GENOMIC DNA]</scope>
    <source>
        <strain evidence="1 2">IBC0246</strain>
    </source>
</reference>
<protein>
    <submittedName>
        <fullName evidence="1">Uncharacterized protein</fullName>
    </submittedName>
</protein>
<name>A0A0J1AXK4_9TREE</name>
<keyword evidence="2" id="KW-1185">Reference proteome</keyword>
<evidence type="ECO:0000313" key="1">
    <source>
        <dbReference type="EMBL" id="KLT40044.1"/>
    </source>
</evidence>
<gene>
    <name evidence="1" type="ORF">CC85DRAFT_304532</name>
</gene>
<sequence>MTLAAASTLAPLLPRLCVLHRHTPQPWDSPLLKAAVYVDHVDLARPAIAGCLPLGDVPSDLDALVLRFAFHTGRYPPHAEHPPFPGGGAPQPLPVLEDMDPPHIPAITVVADPQGPRWASSAAWTGTIVRRLARAHPHSLTLVAFNELAVGVPSVDDELEGYGAGMAASTRAAVIEDAQWGLSRARVAVKHLTVLSRAEWEHLLPKE</sequence>
<dbReference type="GeneID" id="28986146"/>
<dbReference type="EMBL" id="KQ087243">
    <property type="protein sequence ID" value="KLT40044.1"/>
    <property type="molecule type" value="Genomic_DNA"/>
</dbReference>
<accession>A0A0J1AXK4</accession>
<dbReference type="AlphaFoldDB" id="A0A0J1AXK4"/>
<evidence type="ECO:0000313" key="2">
    <source>
        <dbReference type="Proteomes" id="UP000053611"/>
    </source>
</evidence>
<organism evidence="1 2">
    <name type="scientific">Cutaneotrichosporon oleaginosum</name>
    <dbReference type="NCBI Taxonomy" id="879819"/>
    <lineage>
        <taxon>Eukaryota</taxon>
        <taxon>Fungi</taxon>
        <taxon>Dikarya</taxon>
        <taxon>Basidiomycota</taxon>
        <taxon>Agaricomycotina</taxon>
        <taxon>Tremellomycetes</taxon>
        <taxon>Trichosporonales</taxon>
        <taxon>Trichosporonaceae</taxon>
        <taxon>Cutaneotrichosporon</taxon>
    </lineage>
</organism>
<dbReference type="Proteomes" id="UP000053611">
    <property type="component" value="Unassembled WGS sequence"/>
</dbReference>
<proteinExistence type="predicted"/>